<dbReference type="PANTHER" id="PTHR10361">
    <property type="entry name" value="SODIUM-BILE ACID COTRANSPORTER"/>
    <property type="match status" value="1"/>
</dbReference>
<dbReference type="PhylomeDB" id="T1IRZ5"/>
<evidence type="ECO:0000256" key="7">
    <source>
        <dbReference type="SAM" id="Phobius"/>
    </source>
</evidence>
<evidence type="ECO:0000313" key="9">
    <source>
        <dbReference type="EnsemblMetazoa" id="SMAR003847-PA"/>
    </source>
</evidence>
<feature type="transmembrane region" description="Helical" evidence="7">
    <location>
        <begin position="187"/>
        <end position="209"/>
    </location>
</feature>
<evidence type="ECO:0000256" key="3">
    <source>
        <dbReference type="ARBA" id="ARBA00022692"/>
    </source>
</evidence>
<feature type="transmembrane region" description="Helical" evidence="7">
    <location>
        <begin position="374"/>
        <end position="395"/>
    </location>
</feature>
<dbReference type="AlphaFoldDB" id="T1IRZ5"/>
<feature type="transmembrane region" description="Helical" evidence="7">
    <location>
        <begin position="407"/>
        <end position="429"/>
    </location>
</feature>
<keyword evidence="4" id="KW-0769">Symport</keyword>
<dbReference type="eggNOG" id="KOG2718">
    <property type="taxonomic scope" value="Eukaryota"/>
</dbReference>
<dbReference type="OMA" id="YLYKRCT"/>
<proteinExistence type="inferred from homology"/>
<dbReference type="InterPro" id="IPR038770">
    <property type="entry name" value="Na+/solute_symporter_sf"/>
</dbReference>
<dbReference type="STRING" id="126957.T1IRZ5"/>
<feature type="transmembrane region" description="Helical" evidence="7">
    <location>
        <begin position="151"/>
        <end position="175"/>
    </location>
</feature>
<evidence type="ECO:0000256" key="6">
    <source>
        <dbReference type="ARBA" id="ARBA00023136"/>
    </source>
</evidence>
<keyword evidence="5 7" id="KW-1133">Transmembrane helix</keyword>
<dbReference type="GO" id="GO:0015293">
    <property type="term" value="F:symporter activity"/>
    <property type="evidence" value="ECO:0007669"/>
    <property type="project" value="UniProtKB-KW"/>
</dbReference>
<sequence>MCPLWPIHLFILYLFLLCPLWFLCTGVASAAAAFQANFIPENIKKLEEGAQQIINFTVPDISDLGFQPKQLDVITADCQIAQVVGNKTFYIAPSDVPENISFILTGLFLGHTTVKIRASDDEKTAEAPSKTAYSEVLSVSVIRPWRTIDNVFIISVAVLVGLNYINMGCSLDLDIVKATLKKPIGPAVGLVSQFLFMPLMSFALAHIIFTSPNMRLGLFTLGCSPGGGASNMWTYLLGGNLNLSITMTFLSNAMAFAAMPLWLFTLGRQIFDSSKINIPYTNITSSLVVLVLPVGIGLIFQRYFPKISTFCRRLLGPCSLFMILFIVIFGIFANLYMFKIFTWQVALGGLGVAWLGYIFGALLAKIFRFSLEDIIAISIETGVQNTGIAIVLLRFSLPQPDADLTSVIPVASAIMMPIPLVTILIIFRIRRWIKEKNKSSYDMYDQSGSTTPDSNKMLESSTEPAYIKIGNGV</sequence>
<evidence type="ECO:0000256" key="5">
    <source>
        <dbReference type="ARBA" id="ARBA00022989"/>
    </source>
</evidence>
<feature type="signal peptide" evidence="8">
    <location>
        <begin position="1"/>
        <end position="30"/>
    </location>
</feature>
<dbReference type="HOGENOM" id="CLU_032687_0_0_1"/>
<name>T1IRZ5_STRMM</name>
<dbReference type="InterPro" id="IPR002657">
    <property type="entry name" value="BilAc:Na_symport/Acr3"/>
</dbReference>
<feature type="transmembrane region" description="Helical" evidence="7">
    <location>
        <begin position="283"/>
        <end position="302"/>
    </location>
</feature>
<reference evidence="9" key="2">
    <citation type="submission" date="2015-02" db="UniProtKB">
        <authorList>
            <consortium name="EnsemblMetazoa"/>
        </authorList>
    </citation>
    <scope>IDENTIFICATION</scope>
</reference>
<evidence type="ECO:0000256" key="2">
    <source>
        <dbReference type="ARBA" id="ARBA00006528"/>
    </source>
</evidence>
<evidence type="ECO:0000256" key="8">
    <source>
        <dbReference type="SAM" id="SignalP"/>
    </source>
</evidence>
<keyword evidence="6 7" id="KW-0472">Membrane</keyword>
<dbReference type="InterPro" id="IPR004710">
    <property type="entry name" value="Bilac:Na_transpt"/>
</dbReference>
<dbReference type="PANTHER" id="PTHR10361:SF28">
    <property type="entry name" value="P3 PROTEIN-RELATED"/>
    <property type="match status" value="1"/>
</dbReference>
<comment type="similarity">
    <text evidence="2">Belongs to the bile acid:sodium symporter (BASS) (TC 2.A.28) family.</text>
</comment>
<keyword evidence="8" id="KW-0732">Signal</keyword>
<dbReference type="EMBL" id="JH431402">
    <property type="status" value="NOT_ANNOTATED_CDS"/>
    <property type="molecule type" value="Genomic_DNA"/>
</dbReference>
<dbReference type="Proteomes" id="UP000014500">
    <property type="component" value="Unassembled WGS sequence"/>
</dbReference>
<dbReference type="GO" id="GO:0016020">
    <property type="term" value="C:membrane"/>
    <property type="evidence" value="ECO:0007669"/>
    <property type="project" value="UniProtKB-SubCell"/>
</dbReference>
<evidence type="ECO:0000256" key="1">
    <source>
        <dbReference type="ARBA" id="ARBA00004141"/>
    </source>
</evidence>
<feature type="chain" id="PRO_5004579459" evidence="8">
    <location>
        <begin position="31"/>
        <end position="473"/>
    </location>
</feature>
<accession>T1IRZ5</accession>
<organism evidence="9 10">
    <name type="scientific">Strigamia maritima</name>
    <name type="common">European centipede</name>
    <name type="synonym">Geophilus maritimus</name>
    <dbReference type="NCBI Taxonomy" id="126957"/>
    <lineage>
        <taxon>Eukaryota</taxon>
        <taxon>Metazoa</taxon>
        <taxon>Ecdysozoa</taxon>
        <taxon>Arthropoda</taxon>
        <taxon>Myriapoda</taxon>
        <taxon>Chilopoda</taxon>
        <taxon>Pleurostigmophora</taxon>
        <taxon>Geophilomorpha</taxon>
        <taxon>Linotaeniidae</taxon>
        <taxon>Strigamia</taxon>
    </lineage>
</organism>
<dbReference type="EnsemblMetazoa" id="SMAR003847-RA">
    <property type="protein sequence ID" value="SMAR003847-PA"/>
    <property type="gene ID" value="SMAR003847"/>
</dbReference>
<dbReference type="Pfam" id="PF01758">
    <property type="entry name" value="SBF"/>
    <property type="match status" value="1"/>
</dbReference>
<comment type="subcellular location">
    <subcellularLocation>
        <location evidence="1">Membrane</location>
        <topology evidence="1">Multi-pass membrane protein</topology>
    </subcellularLocation>
</comment>
<dbReference type="Gene3D" id="1.20.1530.20">
    <property type="match status" value="1"/>
</dbReference>
<keyword evidence="3 7" id="KW-0812">Transmembrane</keyword>
<evidence type="ECO:0000256" key="4">
    <source>
        <dbReference type="ARBA" id="ARBA00022847"/>
    </source>
</evidence>
<protein>
    <submittedName>
        <fullName evidence="9">Uncharacterized protein</fullName>
    </submittedName>
</protein>
<feature type="transmembrane region" description="Helical" evidence="7">
    <location>
        <begin position="314"/>
        <end position="337"/>
    </location>
</feature>
<feature type="transmembrane region" description="Helical" evidence="7">
    <location>
        <begin position="249"/>
        <end position="271"/>
    </location>
</feature>
<keyword evidence="4" id="KW-0813">Transport</keyword>
<evidence type="ECO:0000313" key="10">
    <source>
        <dbReference type="Proteomes" id="UP000014500"/>
    </source>
</evidence>
<reference evidence="10" key="1">
    <citation type="submission" date="2011-05" db="EMBL/GenBank/DDBJ databases">
        <authorList>
            <person name="Richards S.R."/>
            <person name="Qu J."/>
            <person name="Jiang H."/>
            <person name="Jhangiani S.N."/>
            <person name="Agravi P."/>
            <person name="Goodspeed R."/>
            <person name="Gross S."/>
            <person name="Mandapat C."/>
            <person name="Jackson L."/>
            <person name="Mathew T."/>
            <person name="Pu L."/>
            <person name="Thornton R."/>
            <person name="Saada N."/>
            <person name="Wilczek-Boney K.B."/>
            <person name="Lee S."/>
            <person name="Kovar C."/>
            <person name="Wu Y."/>
            <person name="Scherer S.E."/>
            <person name="Worley K.C."/>
            <person name="Muzny D.M."/>
            <person name="Gibbs R."/>
        </authorList>
    </citation>
    <scope>NUCLEOTIDE SEQUENCE</scope>
    <source>
        <strain evidence="10">Brora</strain>
    </source>
</reference>
<feature type="transmembrane region" description="Helical" evidence="7">
    <location>
        <begin position="343"/>
        <end position="367"/>
    </location>
</feature>
<keyword evidence="10" id="KW-1185">Reference proteome</keyword>